<proteinExistence type="predicted"/>
<dbReference type="GO" id="GO:0006302">
    <property type="term" value="P:double-strand break repair"/>
    <property type="evidence" value="ECO:0007669"/>
    <property type="project" value="TreeGrafter"/>
</dbReference>
<organism evidence="5">
    <name type="scientific">freshwater metagenome</name>
    <dbReference type="NCBI Taxonomy" id="449393"/>
    <lineage>
        <taxon>unclassified sequences</taxon>
        <taxon>metagenomes</taxon>
        <taxon>ecological metagenomes</taxon>
    </lineage>
</organism>
<gene>
    <name evidence="5" type="ORF">GM51_8015</name>
</gene>
<dbReference type="GO" id="GO:0003677">
    <property type="term" value="F:DNA binding"/>
    <property type="evidence" value="ECO:0007669"/>
    <property type="project" value="UniProtKB-KW"/>
</dbReference>
<dbReference type="PANTHER" id="PTHR30580">
    <property type="entry name" value="PRIMOSOMAL PROTEIN N"/>
    <property type="match status" value="1"/>
</dbReference>
<keyword evidence="1" id="KW-0547">Nucleotide-binding</keyword>
<name>A0A094Q5I5_9ZZZZ</name>
<dbReference type="GO" id="GO:0043138">
    <property type="term" value="F:3'-5' DNA helicase activity"/>
    <property type="evidence" value="ECO:0007669"/>
    <property type="project" value="TreeGrafter"/>
</dbReference>
<evidence type="ECO:0000313" key="5">
    <source>
        <dbReference type="EMBL" id="KGA18667.1"/>
    </source>
</evidence>
<evidence type="ECO:0000256" key="1">
    <source>
        <dbReference type="ARBA" id="ARBA00022741"/>
    </source>
</evidence>
<dbReference type="InterPro" id="IPR041222">
    <property type="entry name" value="PriA_3primeBD"/>
</dbReference>
<dbReference type="InterPro" id="IPR042115">
    <property type="entry name" value="PriA_3primeBD_sf"/>
</dbReference>
<dbReference type="Gene3D" id="3.40.50.300">
    <property type="entry name" value="P-loop containing nucleotide triphosphate hydrolases"/>
    <property type="match status" value="1"/>
</dbReference>
<evidence type="ECO:0000256" key="2">
    <source>
        <dbReference type="ARBA" id="ARBA00022840"/>
    </source>
</evidence>
<dbReference type="AlphaFoldDB" id="A0A094Q5I5"/>
<dbReference type="GO" id="GO:0006310">
    <property type="term" value="P:DNA recombination"/>
    <property type="evidence" value="ECO:0007669"/>
    <property type="project" value="TreeGrafter"/>
</dbReference>
<accession>A0A094Q5I5</accession>
<evidence type="ECO:0000259" key="4">
    <source>
        <dbReference type="Pfam" id="PF17764"/>
    </source>
</evidence>
<evidence type="ECO:0000256" key="3">
    <source>
        <dbReference type="ARBA" id="ARBA00023125"/>
    </source>
</evidence>
<reference evidence="5" key="1">
    <citation type="submission" date="2014-06" db="EMBL/GenBank/DDBJ databases">
        <title>Key roles for freshwater Actinobacteria revealed by deep metagenomic sequencing.</title>
        <authorList>
            <person name="Ghai R."/>
            <person name="Mizuno C.M."/>
            <person name="Picazo A."/>
            <person name="Camacho A."/>
            <person name="Rodriguez-Valera F."/>
        </authorList>
    </citation>
    <scope>NUCLEOTIDE SEQUENCE</scope>
</reference>
<keyword evidence="2" id="KW-0067">ATP-binding</keyword>
<protein>
    <submittedName>
        <fullName evidence="5">Primosomal protein N</fullName>
    </submittedName>
</protein>
<dbReference type="Pfam" id="PF17764">
    <property type="entry name" value="PriA_3primeBD"/>
    <property type="match status" value="1"/>
</dbReference>
<sequence>MSLVARVVPDVTGVDKVFDYLIPSALQDAIGVGDRVRVPLHGRNVPGWVTAIGSTSDGFTDVDETKLRSVIKRLGFGPSAEIAQLAQWASHRWCGRLRAFFVAATPSTLVAALPTARYQHGQVKIAGDAAVSSAVSESRSLLVQRGPLKSPIDVLVGAALVGPTLVIVPTVVRARLFAASLKRHGFTVAVLPDEWSSAAGGVDIAIGSRTAVFARVPDLRSIVVIDEHDDSLREERTPTWHARDVAIERASQASVSCILMSALPSVSATVWAGDRVLKSDEQEVQSEWPHIQLIDRTLDERWSNSLLSSDFIAELRDHARRIVVVLNTKGRARLLACASCKSLARCASCDAAVEIDAEGQFSCPRCSTKRPQVCIKCSSAKFLTLKPGVSKLREEIAQAAGRNVSDVVEVTGGGDDAAAIDQAKMLFVGTEAALHRVHEADTVVFLDIDQELMAPRYRASEIVGSLLVHAARLVGRSDRGGKVMVQTHSIDSPVLKAMVALRIDHYLHSVSEMRSFMKLPPFGALAQLSGINIDDAIQELQRNVFVHVSASSDGSYLVKAADWQVLADALSEVEAAKGVRLKVQVDPGRV</sequence>
<feature type="domain" description="Primosomal protein N' 3' DNA-binding" evidence="4">
    <location>
        <begin position="7"/>
        <end position="106"/>
    </location>
</feature>
<keyword evidence="3" id="KW-0238">DNA-binding</keyword>
<dbReference type="PANTHER" id="PTHR30580:SF0">
    <property type="entry name" value="PRIMOSOMAL PROTEIN N"/>
    <property type="match status" value="1"/>
</dbReference>
<dbReference type="GO" id="GO:0005524">
    <property type="term" value="F:ATP binding"/>
    <property type="evidence" value="ECO:0007669"/>
    <property type="project" value="UniProtKB-KW"/>
</dbReference>
<comment type="caution">
    <text evidence="5">The sequence shown here is derived from an EMBL/GenBank/DDBJ whole genome shotgun (WGS) entry which is preliminary data.</text>
</comment>
<dbReference type="Gene3D" id="3.40.1440.60">
    <property type="entry name" value="PriA, 3(prime) DNA-binding domain"/>
    <property type="match status" value="1"/>
</dbReference>
<dbReference type="GO" id="GO:0006270">
    <property type="term" value="P:DNA replication initiation"/>
    <property type="evidence" value="ECO:0007669"/>
    <property type="project" value="TreeGrafter"/>
</dbReference>
<dbReference type="InterPro" id="IPR027417">
    <property type="entry name" value="P-loop_NTPase"/>
</dbReference>
<dbReference type="EMBL" id="JNSL01000040">
    <property type="protein sequence ID" value="KGA18667.1"/>
    <property type="molecule type" value="Genomic_DNA"/>
</dbReference>